<accession>D4TX76</accession>
<dbReference type="EMBL" id="ACYT02000015">
    <property type="protein sequence ID" value="EFF80527.1"/>
    <property type="molecule type" value="Genomic_DNA"/>
</dbReference>
<dbReference type="Proteomes" id="UP000003150">
    <property type="component" value="Unassembled WGS sequence"/>
</dbReference>
<reference evidence="1 2" key="1">
    <citation type="submission" date="2009-10" db="EMBL/GenBank/DDBJ databases">
        <authorList>
            <person name="Weinstock G."/>
            <person name="Sodergren E."/>
            <person name="Clifton S."/>
            <person name="Fulton L."/>
            <person name="Fulton B."/>
            <person name="Courtney L."/>
            <person name="Fronick C."/>
            <person name="Harrison M."/>
            <person name="Strong C."/>
            <person name="Farmer C."/>
            <person name="Delahaunty K."/>
            <person name="Markovic C."/>
            <person name="Hall O."/>
            <person name="Minx P."/>
            <person name="Tomlinson C."/>
            <person name="Mitreva M."/>
            <person name="Nelson J."/>
            <person name="Hou S."/>
            <person name="Wollam A."/>
            <person name="Pepin K.H."/>
            <person name="Johnson M."/>
            <person name="Bhonagiri V."/>
            <person name="Nash W.E."/>
            <person name="Warren W."/>
            <person name="Chinwalla A."/>
            <person name="Mardis E.R."/>
            <person name="Wilson R.K."/>
        </authorList>
    </citation>
    <scope>NUCLEOTIDE SEQUENCE [LARGE SCALE GENOMIC DNA]</scope>
    <source>
        <strain evidence="1 2">F0309</strain>
    </source>
</reference>
<comment type="caution">
    <text evidence="1">The sequence shown here is derived from an EMBL/GenBank/DDBJ whole genome shotgun (WGS) entry which is preliminary data.</text>
</comment>
<protein>
    <submittedName>
        <fullName evidence="1">Uncharacterized protein</fullName>
    </submittedName>
</protein>
<evidence type="ECO:0000313" key="2">
    <source>
        <dbReference type="Proteomes" id="UP000003150"/>
    </source>
</evidence>
<sequence>MLYDPSCSPSWLTCVISLNAPFGARCFMTHPRRSTASSPRSSLNAPFGARCFMTPPYAVVCA</sequence>
<dbReference type="AlphaFoldDB" id="D4TX76"/>
<name>D4TX76_9ACTO</name>
<organism evidence="1 2">
    <name type="scientific">Schaalia odontolytica F0309</name>
    <dbReference type="NCBI Taxonomy" id="649742"/>
    <lineage>
        <taxon>Bacteria</taxon>
        <taxon>Bacillati</taxon>
        <taxon>Actinomycetota</taxon>
        <taxon>Actinomycetes</taxon>
        <taxon>Actinomycetales</taxon>
        <taxon>Actinomycetaceae</taxon>
        <taxon>Schaalia</taxon>
    </lineage>
</organism>
<gene>
    <name evidence="1" type="ORF">HMPREF0970_00533</name>
</gene>
<evidence type="ECO:0000313" key="1">
    <source>
        <dbReference type="EMBL" id="EFF80527.1"/>
    </source>
</evidence>
<dbReference type="HOGENOM" id="CLU_2893761_0_0_11"/>
<proteinExistence type="predicted"/>